<keyword evidence="4" id="KW-0694">RNA-binding</keyword>
<feature type="region of interest" description="Disordered" evidence="5">
    <location>
        <begin position="384"/>
        <end position="411"/>
    </location>
</feature>
<reference evidence="8" key="1">
    <citation type="submission" date="2022-11" db="UniProtKB">
        <authorList>
            <consortium name="WormBaseParasite"/>
        </authorList>
    </citation>
    <scope>IDENTIFICATION</scope>
</reference>
<dbReference type="PROSITE" id="PS50084">
    <property type="entry name" value="KH_TYPE_1"/>
    <property type="match status" value="3"/>
</dbReference>
<evidence type="ECO:0000313" key="8">
    <source>
        <dbReference type="WBParaSite" id="PDA_v2.g8189.t1"/>
    </source>
</evidence>
<evidence type="ECO:0000256" key="1">
    <source>
        <dbReference type="ARBA" id="ARBA00004123"/>
    </source>
</evidence>
<evidence type="ECO:0000256" key="5">
    <source>
        <dbReference type="SAM" id="MobiDB-lite"/>
    </source>
</evidence>
<dbReference type="SUPFAM" id="SSF54791">
    <property type="entry name" value="Eukaryotic type KH-domain (KH-domain type I)"/>
    <property type="match status" value="3"/>
</dbReference>
<dbReference type="CDD" id="cd22398">
    <property type="entry name" value="KH-I_FUBP_rpt3"/>
    <property type="match status" value="1"/>
</dbReference>
<dbReference type="GO" id="GO:0003723">
    <property type="term" value="F:RNA binding"/>
    <property type="evidence" value="ECO:0007669"/>
    <property type="project" value="UniProtKB-UniRule"/>
</dbReference>
<dbReference type="AlphaFoldDB" id="A0A914QVZ1"/>
<feature type="domain" description="K Homology" evidence="6">
    <location>
        <begin position="26"/>
        <end position="98"/>
    </location>
</feature>
<evidence type="ECO:0000259" key="6">
    <source>
        <dbReference type="SMART" id="SM00322"/>
    </source>
</evidence>
<feature type="compositionally biased region" description="Gly residues" evidence="5">
    <location>
        <begin position="9"/>
        <end position="24"/>
    </location>
</feature>
<dbReference type="InterPro" id="IPR004088">
    <property type="entry name" value="KH_dom_type_1"/>
</dbReference>
<comment type="subcellular location">
    <subcellularLocation>
        <location evidence="1">Nucleus</location>
    </subcellularLocation>
</comment>
<evidence type="ECO:0000256" key="3">
    <source>
        <dbReference type="ARBA" id="ARBA00023242"/>
    </source>
</evidence>
<keyword evidence="3" id="KW-0539">Nucleus</keyword>
<feature type="compositionally biased region" description="Low complexity" evidence="5">
    <location>
        <begin position="391"/>
        <end position="403"/>
    </location>
</feature>
<protein>
    <submittedName>
        <fullName evidence="8">K Homology domain-containing protein</fullName>
    </submittedName>
</protein>
<evidence type="ECO:0000313" key="7">
    <source>
        <dbReference type="Proteomes" id="UP000887578"/>
    </source>
</evidence>
<dbReference type="PANTHER" id="PTHR10288">
    <property type="entry name" value="KH DOMAIN CONTAINING RNA BINDING PROTEIN"/>
    <property type="match status" value="1"/>
</dbReference>
<organism evidence="7 8">
    <name type="scientific">Panagrolaimus davidi</name>
    <dbReference type="NCBI Taxonomy" id="227884"/>
    <lineage>
        <taxon>Eukaryota</taxon>
        <taxon>Metazoa</taxon>
        <taxon>Ecdysozoa</taxon>
        <taxon>Nematoda</taxon>
        <taxon>Chromadorea</taxon>
        <taxon>Rhabditida</taxon>
        <taxon>Tylenchina</taxon>
        <taxon>Panagrolaimomorpha</taxon>
        <taxon>Panagrolaimoidea</taxon>
        <taxon>Panagrolaimidae</taxon>
        <taxon>Panagrolaimus</taxon>
    </lineage>
</organism>
<name>A0A914QVZ1_9BILA</name>
<dbReference type="InterPro" id="IPR036612">
    <property type="entry name" value="KH_dom_type_1_sf"/>
</dbReference>
<dbReference type="InterPro" id="IPR015096">
    <property type="entry name" value="FUBP_C"/>
</dbReference>
<dbReference type="Gene3D" id="3.30.1370.10">
    <property type="entry name" value="K Homology domain, type 1"/>
    <property type="match status" value="3"/>
</dbReference>
<feature type="domain" description="K Homology" evidence="6">
    <location>
        <begin position="185"/>
        <end position="256"/>
    </location>
</feature>
<feature type="region of interest" description="Disordered" evidence="5">
    <location>
        <begin position="1"/>
        <end position="26"/>
    </location>
</feature>
<keyword evidence="7" id="KW-1185">Reference proteome</keyword>
<evidence type="ECO:0000256" key="4">
    <source>
        <dbReference type="PROSITE-ProRule" id="PRU00117"/>
    </source>
</evidence>
<dbReference type="CDD" id="cd22399">
    <property type="entry name" value="KH-I_FUBP_rpt4"/>
    <property type="match status" value="1"/>
</dbReference>
<keyword evidence="2" id="KW-0677">Repeat</keyword>
<sequence>MFGEQQQSGGNGGQTPPTQGGGIPPGCVQRILSIPGTKCGLIIGRNGETIKSLQETLGVKMLLIQENQAISHGPKPLRITGTPDKVENACRTIESIINSEDGRPQYAKSVGEVIVPRSSVGIIIGKSGETIKRLINESGCKIQFKPDEDPNTPDRCATLQGTPDQIARATQMISDLLQRSQNSGVTETFLMHVPANKTGLVIGKGGDTIKQICGESGAHVELSRDPPPNASEKIFVIKGSPYQIHHAQHIIRIKVGDIPPGTPVPHFSGSTSGGAAAAMPTANPYGTGFDGYNQWQQNGAYTTAQTDANQWSNYYQQQQQQPQAVSAYTNAAAVYGATGASATPATVASTQQQQAASGGAPVQDYSAQWAEYYRQMGMHEKAALVEEQAKKQQTSSTSQQASSGYSTGNYN</sequence>
<dbReference type="InterPro" id="IPR004087">
    <property type="entry name" value="KH_dom"/>
</dbReference>
<dbReference type="Proteomes" id="UP000887578">
    <property type="component" value="Unplaced"/>
</dbReference>
<dbReference type="Pfam" id="PF09005">
    <property type="entry name" value="FUBP_C"/>
    <property type="match status" value="1"/>
</dbReference>
<proteinExistence type="predicted"/>
<dbReference type="GO" id="GO:0006355">
    <property type="term" value="P:regulation of DNA-templated transcription"/>
    <property type="evidence" value="ECO:0007669"/>
    <property type="project" value="InterPro"/>
</dbReference>
<evidence type="ECO:0000256" key="2">
    <source>
        <dbReference type="ARBA" id="ARBA00022737"/>
    </source>
</evidence>
<accession>A0A914QVZ1</accession>
<dbReference type="WBParaSite" id="PDA_v2.g8189.t1">
    <property type="protein sequence ID" value="PDA_v2.g8189.t1"/>
    <property type="gene ID" value="PDA_v2.g8189"/>
</dbReference>
<dbReference type="GO" id="GO:0005634">
    <property type="term" value="C:nucleus"/>
    <property type="evidence" value="ECO:0007669"/>
    <property type="project" value="UniProtKB-SubCell"/>
</dbReference>
<feature type="domain" description="K Homology" evidence="6">
    <location>
        <begin position="107"/>
        <end position="178"/>
    </location>
</feature>
<dbReference type="Pfam" id="PF00013">
    <property type="entry name" value="KH_1"/>
    <property type="match status" value="3"/>
</dbReference>
<dbReference type="SMART" id="SM00322">
    <property type="entry name" value="KH"/>
    <property type="match status" value="3"/>
</dbReference>